<reference evidence="1 2" key="1">
    <citation type="submission" date="2015-04" db="EMBL/GenBank/DDBJ databases">
        <authorList>
            <person name="Syromyatnikov M.Y."/>
            <person name="Popov V.N."/>
        </authorList>
    </citation>
    <scope>NUCLEOTIDE SEQUENCE [LARGE SCALE GENOMIC DNA]</scope>
</reference>
<gene>
    <name evidence="1" type="ORF">CLUMA_CG007107</name>
</gene>
<protein>
    <submittedName>
        <fullName evidence="1">CLUMA_CG007107, isoform A</fullName>
    </submittedName>
</protein>
<dbReference type="EMBL" id="CVRI01000037">
    <property type="protein sequence ID" value="CRK93574.1"/>
    <property type="molecule type" value="Genomic_DNA"/>
</dbReference>
<organism evidence="1 2">
    <name type="scientific">Clunio marinus</name>
    <dbReference type="NCBI Taxonomy" id="568069"/>
    <lineage>
        <taxon>Eukaryota</taxon>
        <taxon>Metazoa</taxon>
        <taxon>Ecdysozoa</taxon>
        <taxon>Arthropoda</taxon>
        <taxon>Hexapoda</taxon>
        <taxon>Insecta</taxon>
        <taxon>Pterygota</taxon>
        <taxon>Neoptera</taxon>
        <taxon>Endopterygota</taxon>
        <taxon>Diptera</taxon>
        <taxon>Nematocera</taxon>
        <taxon>Chironomoidea</taxon>
        <taxon>Chironomidae</taxon>
        <taxon>Clunio</taxon>
    </lineage>
</organism>
<evidence type="ECO:0000313" key="2">
    <source>
        <dbReference type="Proteomes" id="UP000183832"/>
    </source>
</evidence>
<proteinExistence type="predicted"/>
<name>A0A1J1I3Y0_9DIPT</name>
<keyword evidence="2" id="KW-1185">Reference proteome</keyword>
<accession>A0A1J1I3Y0</accession>
<evidence type="ECO:0000313" key="1">
    <source>
        <dbReference type="EMBL" id="CRK93574.1"/>
    </source>
</evidence>
<dbReference type="Proteomes" id="UP000183832">
    <property type="component" value="Unassembled WGS sequence"/>
</dbReference>
<sequence length="91" mass="10913">MKNCLQLELTDVIVNDVKQNSDELQRFFALCSIDKLSIRQNSNRIKKRFVTMCFDARKSLEEEKMTTEMRVRKRRRKEEIEDACKRLVSVQ</sequence>
<dbReference type="AlphaFoldDB" id="A0A1J1I3Y0"/>